<dbReference type="InterPro" id="IPR008258">
    <property type="entry name" value="Transglycosylase_SLT_dom_1"/>
</dbReference>
<dbReference type="RefSeq" id="WP_353947603.1">
    <property type="nucleotide sequence ID" value="NZ_CP159510.1"/>
</dbReference>
<keyword evidence="3" id="KW-0456">Lyase</keyword>
<reference evidence="3" key="1">
    <citation type="submission" date="2024-06" db="EMBL/GenBank/DDBJ databases">
        <authorList>
            <person name="Fan A."/>
            <person name="Zhang F.Y."/>
            <person name="Zhang L."/>
        </authorList>
    </citation>
    <scope>NUCLEOTIDE SEQUENCE</scope>
    <source>
        <strain evidence="3">Y61</strain>
    </source>
</reference>
<dbReference type="GO" id="GO:0016020">
    <property type="term" value="C:membrane"/>
    <property type="evidence" value="ECO:0007669"/>
    <property type="project" value="InterPro"/>
</dbReference>
<dbReference type="GO" id="GO:0008933">
    <property type="term" value="F:peptidoglycan lytic transglycosylase activity"/>
    <property type="evidence" value="ECO:0007669"/>
    <property type="project" value="InterPro"/>
</dbReference>
<dbReference type="InterPro" id="IPR023346">
    <property type="entry name" value="Lysozyme-like_dom_sf"/>
</dbReference>
<comment type="similarity">
    <text evidence="1">Belongs to the transglycosylase Slt family.</text>
</comment>
<dbReference type="EMBL" id="CP159510">
    <property type="protein sequence ID" value="XCJ15864.1"/>
    <property type="molecule type" value="Genomic_DNA"/>
</dbReference>
<dbReference type="PANTHER" id="PTHR37423:SF2">
    <property type="entry name" value="MEMBRANE-BOUND LYTIC MUREIN TRANSGLYCOSYLASE C"/>
    <property type="match status" value="1"/>
</dbReference>
<dbReference type="GO" id="GO:0000270">
    <property type="term" value="P:peptidoglycan metabolic process"/>
    <property type="evidence" value="ECO:0007669"/>
    <property type="project" value="InterPro"/>
</dbReference>
<name>A0AAU8IBX7_9BACL</name>
<evidence type="ECO:0000259" key="2">
    <source>
        <dbReference type="Pfam" id="PF01464"/>
    </source>
</evidence>
<organism evidence="3">
    <name type="scientific">Sporolactobacillus sp. Y61</name>
    <dbReference type="NCBI Taxonomy" id="3160863"/>
    <lineage>
        <taxon>Bacteria</taxon>
        <taxon>Bacillati</taxon>
        <taxon>Bacillota</taxon>
        <taxon>Bacilli</taxon>
        <taxon>Bacillales</taxon>
        <taxon>Sporolactobacillaceae</taxon>
        <taxon>Sporolactobacillus</taxon>
    </lineage>
</organism>
<dbReference type="SUPFAM" id="SSF53955">
    <property type="entry name" value="Lysozyme-like"/>
    <property type="match status" value="1"/>
</dbReference>
<sequence length="227" mass="24301">MSMESAELYRVMTMHMMNSSSPLLFQNGSDAENKSDSLFSDLLNVLLISIQKNSAETGDLNGSVTPYSASQNTTDDALWQSMAQALPPLDLRPVHHPGKQPVAEPGGYDGLIRRAGEKYAVDPRLIQSIISAESGGNPSAVSSSGALGLMQLMPDTARSMGVTDAMDPAENIDGGTKYFRQLLDQYNGRADLALAAYNAGSGNVDKYAGIPPFPETQAYVRRVLAQV</sequence>
<proteinExistence type="inferred from homology"/>
<dbReference type="Pfam" id="PF01464">
    <property type="entry name" value="SLT"/>
    <property type="match status" value="1"/>
</dbReference>
<evidence type="ECO:0000313" key="3">
    <source>
        <dbReference type="EMBL" id="XCJ15864.1"/>
    </source>
</evidence>
<dbReference type="InterPro" id="IPR000189">
    <property type="entry name" value="Transglyc_AS"/>
</dbReference>
<gene>
    <name evidence="3" type="ORF">ABNN70_09030</name>
</gene>
<dbReference type="CDD" id="cd00254">
    <property type="entry name" value="LT-like"/>
    <property type="match status" value="1"/>
</dbReference>
<dbReference type="PROSITE" id="PS00922">
    <property type="entry name" value="TRANSGLYCOSYLASE"/>
    <property type="match status" value="1"/>
</dbReference>
<evidence type="ECO:0000256" key="1">
    <source>
        <dbReference type="ARBA" id="ARBA00007734"/>
    </source>
</evidence>
<protein>
    <submittedName>
        <fullName evidence="3">Lytic transglycosylase domain-containing protein</fullName>
        <ecNumber evidence="3">4.2.2.n1</ecNumber>
    </submittedName>
</protein>
<dbReference type="Gene3D" id="1.10.530.10">
    <property type="match status" value="1"/>
</dbReference>
<dbReference type="EC" id="4.2.2.n1" evidence="3"/>
<dbReference type="AlphaFoldDB" id="A0AAU8IBX7"/>
<feature type="domain" description="Transglycosylase SLT" evidence="2">
    <location>
        <begin position="111"/>
        <end position="211"/>
    </location>
</feature>
<dbReference type="PANTHER" id="PTHR37423">
    <property type="entry name" value="SOLUBLE LYTIC MUREIN TRANSGLYCOSYLASE-RELATED"/>
    <property type="match status" value="1"/>
</dbReference>
<accession>A0AAU8IBX7</accession>